<dbReference type="KEGG" id="mgau:MGALJ_39910"/>
<dbReference type="Pfam" id="PF08240">
    <property type="entry name" value="ADH_N"/>
    <property type="match status" value="1"/>
</dbReference>
<dbReference type="SUPFAM" id="SSF51735">
    <property type="entry name" value="NAD(P)-binding Rossmann-fold domains"/>
    <property type="match status" value="1"/>
</dbReference>
<keyword evidence="5" id="KW-1185">Reference proteome</keyword>
<evidence type="ECO:0000313" key="4">
    <source>
        <dbReference type="EMBL" id="BBY94322.1"/>
    </source>
</evidence>
<dbReference type="NCBIfam" id="TIGR02817">
    <property type="entry name" value="adh_fam_1"/>
    <property type="match status" value="1"/>
</dbReference>
<dbReference type="AlphaFoldDB" id="A0A9W4BHF9"/>
<dbReference type="Pfam" id="PF13602">
    <property type="entry name" value="ADH_zinc_N_2"/>
    <property type="match status" value="1"/>
</dbReference>
<keyword evidence="2" id="KW-0862">Zinc</keyword>
<dbReference type="InterPro" id="IPR020843">
    <property type="entry name" value="ER"/>
</dbReference>
<dbReference type="PANTHER" id="PTHR44154">
    <property type="entry name" value="QUINONE OXIDOREDUCTASE"/>
    <property type="match status" value="1"/>
</dbReference>
<keyword evidence="2" id="KW-0560">Oxidoreductase</keyword>
<gene>
    <name evidence="4" type="ORF">MGALJ_39910</name>
</gene>
<evidence type="ECO:0000259" key="3">
    <source>
        <dbReference type="SMART" id="SM00829"/>
    </source>
</evidence>
<dbReference type="Proteomes" id="UP000465785">
    <property type="component" value="Chromosome"/>
</dbReference>
<proteinExistence type="inferred from homology"/>
<dbReference type="InterPro" id="IPR014182">
    <property type="entry name" value="ADH_Zn_typ-1"/>
</dbReference>
<keyword evidence="1" id="KW-0521">NADP</keyword>
<dbReference type="InterPro" id="IPR036291">
    <property type="entry name" value="NAD(P)-bd_dom_sf"/>
</dbReference>
<evidence type="ECO:0000313" key="5">
    <source>
        <dbReference type="Proteomes" id="UP000465785"/>
    </source>
</evidence>
<evidence type="ECO:0000256" key="1">
    <source>
        <dbReference type="ARBA" id="ARBA00022857"/>
    </source>
</evidence>
<dbReference type="SUPFAM" id="SSF50129">
    <property type="entry name" value="GroES-like"/>
    <property type="match status" value="1"/>
</dbReference>
<name>A0A9W4BHF9_9MYCO</name>
<dbReference type="RefSeq" id="WP_163731798.1">
    <property type="nucleotide sequence ID" value="NZ_AP022601.1"/>
</dbReference>
<dbReference type="InterPro" id="IPR013154">
    <property type="entry name" value="ADH-like_N"/>
</dbReference>
<dbReference type="PANTHER" id="PTHR44154:SF1">
    <property type="entry name" value="QUINONE OXIDOREDUCTASE"/>
    <property type="match status" value="1"/>
</dbReference>
<dbReference type="InterPro" id="IPR011032">
    <property type="entry name" value="GroES-like_sf"/>
</dbReference>
<dbReference type="EMBL" id="AP022601">
    <property type="protein sequence ID" value="BBY94322.1"/>
    <property type="molecule type" value="Genomic_DNA"/>
</dbReference>
<accession>A0A9W4BHF9</accession>
<reference evidence="4 5" key="1">
    <citation type="journal article" date="2019" name="Emerg. Microbes Infect.">
        <title>Comprehensive subspecies identification of 175 nontuberculous mycobacteria species based on 7547 genomic profiles.</title>
        <authorList>
            <person name="Matsumoto Y."/>
            <person name="Kinjo T."/>
            <person name="Motooka D."/>
            <person name="Nabeya D."/>
            <person name="Jung N."/>
            <person name="Uechi K."/>
            <person name="Horii T."/>
            <person name="Iida T."/>
            <person name="Fujita J."/>
            <person name="Nakamura S."/>
        </authorList>
    </citation>
    <scope>NUCLEOTIDE SEQUENCE [LARGE SCALE GENOMIC DNA]</scope>
    <source>
        <strain evidence="4 5">JCM 6399</strain>
    </source>
</reference>
<dbReference type="Gene3D" id="3.90.180.10">
    <property type="entry name" value="Medium-chain alcohol dehydrogenases, catalytic domain"/>
    <property type="match status" value="1"/>
</dbReference>
<dbReference type="Gene3D" id="3.40.50.720">
    <property type="entry name" value="NAD(P)-binding Rossmann-like Domain"/>
    <property type="match status" value="1"/>
</dbReference>
<dbReference type="InterPro" id="IPR051603">
    <property type="entry name" value="Zinc-ADH_QOR/CCCR"/>
</dbReference>
<keyword evidence="2" id="KW-0479">Metal-binding</keyword>
<feature type="domain" description="Enoyl reductase (ER)" evidence="3">
    <location>
        <begin position="10"/>
        <end position="329"/>
    </location>
</feature>
<sequence>MKALAYQHAHSLDAFAIDLIEVDEPELREGDVLIEIRAIGVNPGEAFIRSIRSAEPGGRVILGWEFAGIVIETGAAAGGLRVGDRVMGTGDATRDGCWAQRLAVDHRIVATIPDELSFSDAASLPIGALTAWEALFRDQSALPLGVERVLIIGGAGGVGSLATQLLKAKTPVLAISTASRPESQDWCRTMGADLVIDHTADIADQLRQASIEHVDMVLSTAATANNLDQIAAVLRPFGHVSTIDIGTPLDLTPLVQKSASLHTEMVFSQVASGADPSSQGHILTAVADYVRTGQVRPIVTTSLTGLTADNMKTAHTLLESHRSIGKIVIET</sequence>
<dbReference type="GO" id="GO:0016491">
    <property type="term" value="F:oxidoreductase activity"/>
    <property type="evidence" value="ECO:0007669"/>
    <property type="project" value="UniProtKB-KW"/>
</dbReference>
<protein>
    <recommendedName>
        <fullName evidence="2">Zinc-type alcohol dehydrogenase-like protein</fullName>
    </recommendedName>
</protein>
<evidence type="ECO:0000256" key="2">
    <source>
        <dbReference type="RuleBase" id="RU364000"/>
    </source>
</evidence>
<dbReference type="GO" id="GO:0008270">
    <property type="term" value="F:zinc ion binding"/>
    <property type="evidence" value="ECO:0007669"/>
    <property type="project" value="InterPro"/>
</dbReference>
<dbReference type="SMART" id="SM00829">
    <property type="entry name" value="PKS_ER"/>
    <property type="match status" value="1"/>
</dbReference>
<comment type="similarity">
    <text evidence="2">Belongs to the zinc-containing alcohol dehydrogenase family. Quinone oxidoreductase subfamily.</text>
</comment>
<organism evidence="4 5">
    <name type="scientific">Mycobacterium gallinarum</name>
    <dbReference type="NCBI Taxonomy" id="39689"/>
    <lineage>
        <taxon>Bacteria</taxon>
        <taxon>Bacillati</taxon>
        <taxon>Actinomycetota</taxon>
        <taxon>Actinomycetes</taxon>
        <taxon>Mycobacteriales</taxon>
        <taxon>Mycobacteriaceae</taxon>
        <taxon>Mycobacterium</taxon>
    </lineage>
</organism>